<evidence type="ECO:0000313" key="1">
    <source>
        <dbReference type="EMBL" id="KAF9035097.1"/>
    </source>
</evidence>
<reference evidence="1" key="1">
    <citation type="submission" date="2020-11" db="EMBL/GenBank/DDBJ databases">
        <authorList>
            <consortium name="DOE Joint Genome Institute"/>
            <person name="Ahrendt S."/>
            <person name="Riley R."/>
            <person name="Andreopoulos W."/>
            <person name="Labutti K."/>
            <person name="Pangilinan J."/>
            <person name="Ruiz-Duenas F.J."/>
            <person name="Barrasa J.M."/>
            <person name="Sanchez-Garcia M."/>
            <person name="Camarero S."/>
            <person name="Miyauchi S."/>
            <person name="Serrano A."/>
            <person name="Linde D."/>
            <person name="Babiker R."/>
            <person name="Drula E."/>
            <person name="Ayuso-Fernandez I."/>
            <person name="Pacheco R."/>
            <person name="Padilla G."/>
            <person name="Ferreira P."/>
            <person name="Barriuso J."/>
            <person name="Kellner H."/>
            <person name="Castanera R."/>
            <person name="Alfaro M."/>
            <person name="Ramirez L."/>
            <person name="Pisabarro A.G."/>
            <person name="Kuo A."/>
            <person name="Tritt A."/>
            <person name="Lipzen A."/>
            <person name="He G."/>
            <person name="Yan M."/>
            <person name="Ng V."/>
            <person name="Cullen D."/>
            <person name="Martin F."/>
            <person name="Rosso M.-N."/>
            <person name="Henrissat B."/>
            <person name="Hibbett D."/>
            <person name="Martinez A.T."/>
            <person name="Grigoriev I.V."/>
        </authorList>
    </citation>
    <scope>NUCLEOTIDE SEQUENCE</scope>
    <source>
        <strain evidence="1">AH 40177</strain>
    </source>
</reference>
<evidence type="ECO:0000313" key="2">
    <source>
        <dbReference type="Proteomes" id="UP000772434"/>
    </source>
</evidence>
<accession>A0A9P5TWF1</accession>
<keyword evidence="2" id="KW-1185">Reference proteome</keyword>
<dbReference type="EMBL" id="JADNRY010000617">
    <property type="protein sequence ID" value="KAF9035097.1"/>
    <property type="molecule type" value="Genomic_DNA"/>
</dbReference>
<dbReference type="AlphaFoldDB" id="A0A9P5TWF1"/>
<gene>
    <name evidence="1" type="ORF">BDP27DRAFT_1374887</name>
</gene>
<sequence>MGKPSQRTSVLLNSELSGDVGVIKSEKLPKNLKKGQSWASAFFKHPFSQKIRSGISAPDALSRFSRVGQKHMDGGPRWQRGPCVTSGTTSCVKDCKPSGALKGVKSGKAPLGGVRSAVRVTRTRVLGTPGTVGMLRVAKLEEEDECSGSVGGLWRFQEIKERLRLMRRKV</sequence>
<proteinExistence type="predicted"/>
<protein>
    <submittedName>
        <fullName evidence="1">Uncharacterized protein</fullName>
    </submittedName>
</protein>
<comment type="caution">
    <text evidence="1">The sequence shown here is derived from an EMBL/GenBank/DDBJ whole genome shotgun (WGS) entry which is preliminary data.</text>
</comment>
<organism evidence="1 2">
    <name type="scientific">Rhodocollybia butyracea</name>
    <dbReference type="NCBI Taxonomy" id="206335"/>
    <lineage>
        <taxon>Eukaryota</taxon>
        <taxon>Fungi</taxon>
        <taxon>Dikarya</taxon>
        <taxon>Basidiomycota</taxon>
        <taxon>Agaricomycotina</taxon>
        <taxon>Agaricomycetes</taxon>
        <taxon>Agaricomycetidae</taxon>
        <taxon>Agaricales</taxon>
        <taxon>Marasmiineae</taxon>
        <taxon>Omphalotaceae</taxon>
        <taxon>Rhodocollybia</taxon>
    </lineage>
</organism>
<dbReference type="Proteomes" id="UP000772434">
    <property type="component" value="Unassembled WGS sequence"/>
</dbReference>
<name>A0A9P5TWF1_9AGAR</name>